<name>I7GDG8_MACFA</name>
<keyword evidence="1" id="KW-0472">Membrane</keyword>
<proteinExistence type="evidence at transcript level"/>
<keyword evidence="1" id="KW-0812">Transmembrane</keyword>
<dbReference type="EMBL" id="AB173409">
    <property type="protein sequence ID" value="BAE90471.1"/>
    <property type="molecule type" value="mRNA"/>
</dbReference>
<organism evidence="1">
    <name type="scientific">Macaca fascicularis</name>
    <name type="common">Crab-eating macaque</name>
    <name type="synonym">Cynomolgus monkey</name>
    <dbReference type="NCBI Taxonomy" id="9541"/>
    <lineage>
        <taxon>Eukaryota</taxon>
        <taxon>Metazoa</taxon>
        <taxon>Chordata</taxon>
        <taxon>Craniata</taxon>
        <taxon>Vertebrata</taxon>
        <taxon>Euteleostomi</taxon>
        <taxon>Mammalia</taxon>
        <taxon>Eutheria</taxon>
        <taxon>Euarchontoglires</taxon>
        <taxon>Primates</taxon>
        <taxon>Haplorrhini</taxon>
        <taxon>Catarrhini</taxon>
        <taxon>Cercopithecidae</taxon>
        <taxon>Cercopithecinae</taxon>
        <taxon>Macaca</taxon>
    </lineage>
</organism>
<accession>I7GDG8</accession>
<reference evidence="1" key="1">
    <citation type="journal article" date="2007" name="PLoS Biol.">
        <title>Rate of evolution in brain-expressed genes in humans and other primates.</title>
        <authorList>
            <person name="Wang H.-Y."/>
            <person name="Chien H.-C."/>
            <person name="Osada N."/>
            <person name="Hashimoto K."/>
            <person name="Sugano S."/>
            <person name="Gojobori T."/>
            <person name="Chou C.-K."/>
            <person name="Tsai S.-F."/>
            <person name="Wu C.-I."/>
            <person name="Shen C.-K.J."/>
        </authorList>
    </citation>
    <scope>NUCLEOTIDE SEQUENCE</scope>
</reference>
<sequence length="43" mass="5114">MGQPLHLYLVQLQLIIGDWLSHHRWPLWALHVVWEAPVSSSLW</sequence>
<evidence type="ECO:0000313" key="1">
    <source>
        <dbReference type="EMBL" id="BAE90471.1"/>
    </source>
</evidence>
<protein>
    <submittedName>
        <fullName evidence="1">Macaca fascicularis brain cDNA clone: QflA-22432, similar to human transmembrane 4 superfamily member 2 (TM4SF2), mRNA, RefSeq: NM_004615.2</fullName>
    </submittedName>
</protein>
<dbReference type="AlphaFoldDB" id="I7GDG8"/>